<dbReference type="CDD" id="cd08504">
    <property type="entry name" value="PBP2_OppA"/>
    <property type="match status" value="1"/>
</dbReference>
<accession>A0ABZ2SWX6</accession>
<reference evidence="7 8" key="1">
    <citation type="submission" date="2024-03" db="EMBL/GenBank/DDBJ databases">
        <title>The Genome Sequence of Enterococcus sp. DIV2402.</title>
        <authorList>
            <consortium name="The Broad Institute Genomics Platform"/>
            <consortium name="The Broad Institute Microbial Omics Core"/>
            <consortium name="The Broad Institute Genomic Center for Infectious Diseases"/>
            <person name="Earl A."/>
            <person name="Manson A."/>
            <person name="Gilmore M."/>
            <person name="Schwartman J."/>
            <person name="Shea T."/>
            <person name="Abouelleil A."/>
            <person name="Cao P."/>
            <person name="Chapman S."/>
            <person name="Cusick C."/>
            <person name="Young S."/>
            <person name="Neafsey D."/>
            <person name="Nusbaum C."/>
            <person name="Birren B."/>
        </authorList>
    </citation>
    <scope>NUCLEOTIDE SEQUENCE [LARGE SCALE GENOMIC DNA]</scope>
    <source>
        <strain evidence="7 8">DIV2402</strain>
    </source>
</reference>
<evidence type="ECO:0000256" key="5">
    <source>
        <dbReference type="SAM" id="SignalP"/>
    </source>
</evidence>
<dbReference type="InterPro" id="IPR030678">
    <property type="entry name" value="Peptide/Ni-bd"/>
</dbReference>
<evidence type="ECO:0000256" key="2">
    <source>
        <dbReference type="ARBA" id="ARBA00005695"/>
    </source>
</evidence>
<dbReference type="Gene3D" id="3.40.190.10">
    <property type="entry name" value="Periplasmic binding protein-like II"/>
    <property type="match status" value="1"/>
</dbReference>
<protein>
    <submittedName>
        <fullName evidence="7">Oligopeptide transport system substrate-binding protein</fullName>
    </submittedName>
</protein>
<keyword evidence="3" id="KW-0813">Transport</keyword>
<dbReference type="EMBL" id="CP147251">
    <property type="protein sequence ID" value="WYJ78454.1"/>
    <property type="molecule type" value="Genomic_DNA"/>
</dbReference>
<feature type="signal peptide" evidence="5">
    <location>
        <begin position="1"/>
        <end position="21"/>
    </location>
</feature>
<evidence type="ECO:0000313" key="7">
    <source>
        <dbReference type="EMBL" id="WYJ78454.1"/>
    </source>
</evidence>
<dbReference type="Pfam" id="PF00496">
    <property type="entry name" value="SBP_bac_5"/>
    <property type="match status" value="1"/>
</dbReference>
<evidence type="ECO:0000256" key="4">
    <source>
        <dbReference type="ARBA" id="ARBA00022729"/>
    </source>
</evidence>
<organism evidence="7 8">
    <name type="scientific">Candidatus Enterococcus lowellii</name>
    <dbReference type="NCBI Taxonomy" id="2230877"/>
    <lineage>
        <taxon>Bacteria</taxon>
        <taxon>Bacillati</taxon>
        <taxon>Bacillota</taxon>
        <taxon>Bacilli</taxon>
        <taxon>Lactobacillales</taxon>
        <taxon>Enterococcaceae</taxon>
        <taxon>Enterococcus</taxon>
    </lineage>
</organism>
<dbReference type="Gene3D" id="3.90.76.10">
    <property type="entry name" value="Dipeptide-binding Protein, Domain 1"/>
    <property type="match status" value="1"/>
</dbReference>
<feature type="chain" id="PRO_5047432268" evidence="5">
    <location>
        <begin position="22"/>
        <end position="550"/>
    </location>
</feature>
<dbReference type="SUPFAM" id="SSF53850">
    <property type="entry name" value="Periplasmic binding protein-like II"/>
    <property type="match status" value="1"/>
</dbReference>
<keyword evidence="4 5" id="KW-0732">Signal</keyword>
<dbReference type="InterPro" id="IPR039424">
    <property type="entry name" value="SBP_5"/>
</dbReference>
<dbReference type="PANTHER" id="PTHR30290">
    <property type="entry name" value="PERIPLASMIC BINDING COMPONENT OF ABC TRANSPORTER"/>
    <property type="match status" value="1"/>
</dbReference>
<dbReference type="PIRSF" id="PIRSF002741">
    <property type="entry name" value="MppA"/>
    <property type="match status" value="1"/>
</dbReference>
<gene>
    <name evidence="7" type="ORF">DOK78_003111</name>
</gene>
<dbReference type="RefSeq" id="WP_207871567.1">
    <property type="nucleotide sequence ID" value="NZ_CP147251.1"/>
</dbReference>
<comment type="similarity">
    <text evidence="2">Belongs to the bacterial solute-binding protein 5 family.</text>
</comment>
<dbReference type="PROSITE" id="PS51257">
    <property type="entry name" value="PROKAR_LIPOPROTEIN"/>
    <property type="match status" value="1"/>
</dbReference>
<comment type="subcellular location">
    <subcellularLocation>
        <location evidence="1">Cell envelope</location>
    </subcellularLocation>
</comment>
<evidence type="ECO:0000256" key="1">
    <source>
        <dbReference type="ARBA" id="ARBA00004196"/>
    </source>
</evidence>
<dbReference type="Proteomes" id="UP000664701">
    <property type="component" value="Chromosome"/>
</dbReference>
<name>A0ABZ2SWX6_9ENTE</name>
<dbReference type="PANTHER" id="PTHR30290:SF10">
    <property type="entry name" value="PERIPLASMIC OLIGOPEPTIDE-BINDING PROTEIN-RELATED"/>
    <property type="match status" value="1"/>
</dbReference>
<evidence type="ECO:0000259" key="6">
    <source>
        <dbReference type="Pfam" id="PF00496"/>
    </source>
</evidence>
<feature type="domain" description="Solute-binding protein family 5" evidence="6">
    <location>
        <begin position="85"/>
        <end position="466"/>
    </location>
</feature>
<proteinExistence type="inferred from homology"/>
<keyword evidence="8" id="KW-1185">Reference proteome</keyword>
<dbReference type="InterPro" id="IPR000914">
    <property type="entry name" value="SBP_5_dom"/>
</dbReference>
<dbReference type="Gene3D" id="3.10.105.10">
    <property type="entry name" value="Dipeptide-binding Protein, Domain 3"/>
    <property type="match status" value="1"/>
</dbReference>
<sequence>MKKLGFLLVASTLLLTGCFGGGNTTGSSTGENDNSAAENVKQEISVSLSGELSTLDSAQYTDVNSSDMIGQLTEGLYRLDENNDPELALASAEPTVSEDGLTYTFTLRDSNYSDGTPVKAEDFVYAFQSVVDPETASSSSNRMDIFKNGRSIREGEKDVSELGVKAVDDTTLELQLEDPLPFLPQILTGTPFMPKQKTFAEEKGKAYGTTAENFIGNGPFVIKGWNGNNESWTLEKNPEYWDKENVKLETIDVQVVKEIATGTNLFDDGQLDYTLLADTYAQQYQDSAQANFEPKATVGYISPNQKREVTGNVNVRKAILQAIDKESFTQNILADGSTALNGFVAKNFAKNPSSGEDFREENGDILPYNVEEAQKAWQEAKKELGKDEITLELLSADTALAKKTIEFIQGQLEENLPGLTIELKSVPLQNRLDLQTQGEFDLVFGTWTPDYADPIDFLNFYDSKSGLNTAGYNNSTYDEGLQAARTTLANDPDARWQELLKMEKLLIGEDTAVLPLYQGAVAYLKTDRLEGLQVFPFGRTVSFRTAYVTE</sequence>
<evidence type="ECO:0000313" key="8">
    <source>
        <dbReference type="Proteomes" id="UP000664701"/>
    </source>
</evidence>
<evidence type="ECO:0000256" key="3">
    <source>
        <dbReference type="ARBA" id="ARBA00022448"/>
    </source>
</evidence>